<sequence>MDEENNVYNYDNSFFFTLLDSKRFQTKFKQIQDQQGLVVCPLDVTSSSRNPLNQQDLIDRHLFLPSPYLKNHYIPLICLSFSLNPVIYLILDDFKNILVFKNGQRTCENVKLLNIEHCYNDENKIYKILIINKELNFSDDKINSDFITNQELKKSREYSSLLDIDNLNVVSSFGQSIDFMHNTMCFVKTYDSIKRHCIGDDYLEKIELFKKTYILLETHLDDCCQNLKDLYEKYLRLFFKAYNLELKFRPSLAISSGHQIDLIILIACEIAIVGCMFSKLWTCVLKLNKNHDESLNEKFNFLRIKLCLDHFGKNKNKSIDLCKNFFQLNENFFEINFKNILKELNRIALLNNPIERLQCIRVTIDLLSNEMTILSLKHSEGEKMTNFVITSEVLIPLLSFILLLTNINCFKSIVYFIDKFNFSSQINESGLIEEISNHKSQSNTYLAELSYFMTTFKAAIQFIENSC</sequence>
<dbReference type="OrthoDB" id="411646at2759"/>
<dbReference type="GO" id="GO:0005770">
    <property type="term" value="C:late endosome"/>
    <property type="evidence" value="ECO:0007669"/>
    <property type="project" value="TreeGrafter"/>
</dbReference>
<name>A0A813M8D8_9BILA</name>
<keyword evidence="3" id="KW-1185">Reference proteome</keyword>
<gene>
    <name evidence="2" type="ORF">OXX778_LOCUS2003</name>
</gene>
<accession>A0A813M8D8</accession>
<dbReference type="PROSITE" id="PS51205">
    <property type="entry name" value="VPS9"/>
    <property type="match status" value="1"/>
</dbReference>
<dbReference type="GO" id="GO:0030133">
    <property type="term" value="C:transport vesicle"/>
    <property type="evidence" value="ECO:0007669"/>
    <property type="project" value="TreeGrafter"/>
</dbReference>
<dbReference type="GO" id="GO:0005886">
    <property type="term" value="C:plasma membrane"/>
    <property type="evidence" value="ECO:0007669"/>
    <property type="project" value="TreeGrafter"/>
</dbReference>
<dbReference type="GO" id="GO:0000149">
    <property type="term" value="F:SNARE binding"/>
    <property type="evidence" value="ECO:0007669"/>
    <property type="project" value="TreeGrafter"/>
</dbReference>
<evidence type="ECO:0000313" key="2">
    <source>
        <dbReference type="EMBL" id="CAF0718997.1"/>
    </source>
</evidence>
<dbReference type="InterPro" id="IPR003123">
    <property type="entry name" value="VPS9"/>
</dbReference>
<dbReference type="InterPro" id="IPR051248">
    <property type="entry name" value="UPF0507/Ank_repeat_27"/>
</dbReference>
<dbReference type="GO" id="GO:0097422">
    <property type="term" value="C:tubular endosome"/>
    <property type="evidence" value="ECO:0007669"/>
    <property type="project" value="TreeGrafter"/>
</dbReference>
<dbReference type="Gene3D" id="1.20.1050.80">
    <property type="entry name" value="VPS9 domain"/>
    <property type="match status" value="1"/>
</dbReference>
<dbReference type="PANTHER" id="PTHR24170">
    <property type="entry name" value="ANKYRIN REPEAT DOMAIN-CONTAINING PROTEIN 27"/>
    <property type="match status" value="1"/>
</dbReference>
<organism evidence="2 3">
    <name type="scientific">Brachionus calyciflorus</name>
    <dbReference type="NCBI Taxonomy" id="104777"/>
    <lineage>
        <taxon>Eukaryota</taxon>
        <taxon>Metazoa</taxon>
        <taxon>Spiralia</taxon>
        <taxon>Gnathifera</taxon>
        <taxon>Rotifera</taxon>
        <taxon>Eurotatoria</taxon>
        <taxon>Monogononta</taxon>
        <taxon>Pseudotrocha</taxon>
        <taxon>Ploima</taxon>
        <taxon>Brachionidae</taxon>
        <taxon>Brachionus</taxon>
    </lineage>
</organism>
<evidence type="ECO:0000313" key="3">
    <source>
        <dbReference type="Proteomes" id="UP000663879"/>
    </source>
</evidence>
<dbReference type="PANTHER" id="PTHR24170:SF1">
    <property type="entry name" value="DOMAIN PROTEIN, PUTATIVE (AFU_ORTHOLOGUE AFUA_1G09870)-RELATED"/>
    <property type="match status" value="1"/>
</dbReference>
<evidence type="ECO:0000259" key="1">
    <source>
        <dbReference type="PROSITE" id="PS51205"/>
    </source>
</evidence>
<dbReference type="GO" id="GO:0005769">
    <property type="term" value="C:early endosome"/>
    <property type="evidence" value="ECO:0007669"/>
    <property type="project" value="TreeGrafter"/>
</dbReference>
<dbReference type="Proteomes" id="UP000663879">
    <property type="component" value="Unassembled WGS sequence"/>
</dbReference>
<dbReference type="AlphaFoldDB" id="A0A813M8D8"/>
<proteinExistence type="predicted"/>
<dbReference type="GO" id="GO:0005085">
    <property type="term" value="F:guanyl-nucleotide exchange factor activity"/>
    <property type="evidence" value="ECO:0007669"/>
    <property type="project" value="TreeGrafter"/>
</dbReference>
<dbReference type="GO" id="GO:0045022">
    <property type="term" value="P:early endosome to late endosome transport"/>
    <property type="evidence" value="ECO:0007669"/>
    <property type="project" value="TreeGrafter"/>
</dbReference>
<protein>
    <recommendedName>
        <fullName evidence="1">VPS9 domain-containing protein</fullName>
    </recommendedName>
</protein>
<feature type="domain" description="VPS9" evidence="1">
    <location>
        <begin position="289"/>
        <end position="467"/>
    </location>
</feature>
<dbReference type="SUPFAM" id="SSF109993">
    <property type="entry name" value="VPS9 domain"/>
    <property type="match status" value="1"/>
</dbReference>
<dbReference type="InterPro" id="IPR037191">
    <property type="entry name" value="VPS9_dom_sf"/>
</dbReference>
<comment type="caution">
    <text evidence="2">The sequence shown here is derived from an EMBL/GenBank/DDBJ whole genome shotgun (WGS) entry which is preliminary data.</text>
</comment>
<dbReference type="EMBL" id="CAJNOC010000144">
    <property type="protein sequence ID" value="CAF0718997.1"/>
    <property type="molecule type" value="Genomic_DNA"/>
</dbReference>
<reference evidence="2" key="1">
    <citation type="submission" date="2021-02" db="EMBL/GenBank/DDBJ databases">
        <authorList>
            <person name="Nowell W R."/>
        </authorList>
    </citation>
    <scope>NUCLEOTIDE SEQUENCE</scope>
    <source>
        <strain evidence="2">Ploen Becks lab</strain>
    </source>
</reference>
<dbReference type="Pfam" id="PF02204">
    <property type="entry name" value="VPS9"/>
    <property type="match status" value="1"/>
</dbReference>